<dbReference type="Proteomes" id="UP000271098">
    <property type="component" value="Unassembled WGS sequence"/>
</dbReference>
<name>A0A183EQV0_9BILA</name>
<dbReference type="WBParaSite" id="GPUH_0002337101-mRNA-1">
    <property type="protein sequence ID" value="GPUH_0002337101-mRNA-1"/>
    <property type="gene ID" value="GPUH_0002337101"/>
</dbReference>
<keyword evidence="2" id="KW-1185">Reference proteome</keyword>
<dbReference type="EMBL" id="UYRT01097547">
    <property type="protein sequence ID" value="VDN41339.1"/>
    <property type="molecule type" value="Genomic_DNA"/>
</dbReference>
<reference evidence="3" key="1">
    <citation type="submission" date="2016-06" db="UniProtKB">
        <authorList>
            <consortium name="WormBaseParasite"/>
        </authorList>
    </citation>
    <scope>IDENTIFICATION</scope>
</reference>
<protein>
    <submittedName>
        <fullName evidence="3">BHLH domain-containing protein</fullName>
    </submittedName>
</protein>
<accession>A0A183EQV0</accession>
<organism evidence="3">
    <name type="scientific">Gongylonema pulchrum</name>
    <dbReference type="NCBI Taxonomy" id="637853"/>
    <lineage>
        <taxon>Eukaryota</taxon>
        <taxon>Metazoa</taxon>
        <taxon>Ecdysozoa</taxon>
        <taxon>Nematoda</taxon>
        <taxon>Chromadorea</taxon>
        <taxon>Rhabditida</taxon>
        <taxon>Spirurina</taxon>
        <taxon>Spiruromorpha</taxon>
        <taxon>Spiruroidea</taxon>
        <taxon>Gongylonematidae</taxon>
        <taxon>Gongylonema</taxon>
    </lineage>
</organism>
<evidence type="ECO:0000313" key="2">
    <source>
        <dbReference type="Proteomes" id="UP000271098"/>
    </source>
</evidence>
<reference evidence="1 2" key="2">
    <citation type="submission" date="2018-11" db="EMBL/GenBank/DDBJ databases">
        <authorList>
            <consortium name="Pathogen Informatics"/>
        </authorList>
    </citation>
    <scope>NUCLEOTIDE SEQUENCE [LARGE SCALE GENOMIC DNA]</scope>
</reference>
<evidence type="ECO:0000313" key="3">
    <source>
        <dbReference type="WBParaSite" id="GPUH_0002337101-mRNA-1"/>
    </source>
</evidence>
<proteinExistence type="predicted"/>
<dbReference type="AlphaFoldDB" id="A0A183EQV0"/>
<gene>
    <name evidence="1" type="ORF">GPUH_LOCUS23339</name>
</gene>
<sequence>MSTASAVQRRERRRERIMQDCDKRIRCILNGPDGSEVRSAPALEGGEGFASVSHASVAPISTASMPSSFTANKGSKKEAATAGSSLMTRISAHFYRSPLSRAFVAGMFRELLLWSNFSTVLPDSAASYLLAVGNGS</sequence>
<dbReference type="OrthoDB" id="5785439at2759"/>
<evidence type="ECO:0000313" key="1">
    <source>
        <dbReference type="EMBL" id="VDN41339.1"/>
    </source>
</evidence>